<dbReference type="EMBL" id="JACXVP010000010">
    <property type="protein sequence ID" value="KAG5579076.1"/>
    <property type="molecule type" value="Genomic_DNA"/>
</dbReference>
<comment type="caution">
    <text evidence="2">The sequence shown here is derived from an EMBL/GenBank/DDBJ whole genome shotgun (WGS) entry which is preliminary data.</text>
</comment>
<organism evidence="2 3">
    <name type="scientific">Solanum commersonii</name>
    <name type="common">Commerson's wild potato</name>
    <name type="synonym">Commerson's nightshade</name>
    <dbReference type="NCBI Taxonomy" id="4109"/>
    <lineage>
        <taxon>Eukaryota</taxon>
        <taxon>Viridiplantae</taxon>
        <taxon>Streptophyta</taxon>
        <taxon>Embryophyta</taxon>
        <taxon>Tracheophyta</taxon>
        <taxon>Spermatophyta</taxon>
        <taxon>Magnoliopsida</taxon>
        <taxon>eudicotyledons</taxon>
        <taxon>Gunneridae</taxon>
        <taxon>Pentapetalae</taxon>
        <taxon>asterids</taxon>
        <taxon>lamiids</taxon>
        <taxon>Solanales</taxon>
        <taxon>Solanaceae</taxon>
        <taxon>Solanoideae</taxon>
        <taxon>Solaneae</taxon>
        <taxon>Solanum</taxon>
    </lineage>
</organism>
<feature type="region of interest" description="Disordered" evidence="1">
    <location>
        <begin position="15"/>
        <end position="42"/>
    </location>
</feature>
<dbReference type="Proteomes" id="UP000824120">
    <property type="component" value="Chromosome 10"/>
</dbReference>
<gene>
    <name evidence="2" type="ORF">H5410_049703</name>
</gene>
<evidence type="ECO:0000313" key="3">
    <source>
        <dbReference type="Proteomes" id="UP000824120"/>
    </source>
</evidence>
<sequence length="72" mass="7192">MEVYTMDIEARAKSRVSTRHTYDAADGDDGGGTTHGNNDNGGSTVVASVIATTALNTIAIDGGGSYQGNAGG</sequence>
<reference evidence="2 3" key="1">
    <citation type="submission" date="2020-09" db="EMBL/GenBank/DDBJ databases">
        <title>De no assembly of potato wild relative species, Solanum commersonii.</title>
        <authorList>
            <person name="Cho K."/>
        </authorList>
    </citation>
    <scope>NUCLEOTIDE SEQUENCE [LARGE SCALE GENOMIC DNA]</scope>
    <source>
        <strain evidence="2">LZ3.2</strain>
        <tissue evidence="2">Leaf</tissue>
    </source>
</reference>
<name>A0A9J5WVF4_SOLCO</name>
<dbReference type="AlphaFoldDB" id="A0A9J5WVF4"/>
<evidence type="ECO:0000313" key="2">
    <source>
        <dbReference type="EMBL" id="KAG5579076.1"/>
    </source>
</evidence>
<keyword evidence="3" id="KW-1185">Reference proteome</keyword>
<evidence type="ECO:0000256" key="1">
    <source>
        <dbReference type="SAM" id="MobiDB-lite"/>
    </source>
</evidence>
<accession>A0A9J5WVF4</accession>
<proteinExistence type="predicted"/>
<protein>
    <submittedName>
        <fullName evidence="2">Uncharacterized protein</fullName>
    </submittedName>
</protein>